<dbReference type="PROSITE" id="PS01124">
    <property type="entry name" value="HTH_ARAC_FAMILY_2"/>
    <property type="match status" value="1"/>
</dbReference>
<evidence type="ECO:0000256" key="2">
    <source>
        <dbReference type="ARBA" id="ARBA00023125"/>
    </source>
</evidence>
<dbReference type="InterPro" id="IPR018062">
    <property type="entry name" value="HTH_AraC-typ_CS"/>
</dbReference>
<organism evidence="5 6">
    <name type="scientific">Streptomyces noursei</name>
    <name type="common">Streptomyces albulus</name>
    <dbReference type="NCBI Taxonomy" id="1971"/>
    <lineage>
        <taxon>Bacteria</taxon>
        <taxon>Bacillati</taxon>
        <taxon>Actinomycetota</taxon>
        <taxon>Actinomycetes</taxon>
        <taxon>Kitasatosporales</taxon>
        <taxon>Streptomycetaceae</taxon>
        <taxon>Streptomyces</taxon>
    </lineage>
</organism>
<dbReference type="Gene3D" id="1.10.10.60">
    <property type="entry name" value="Homeodomain-like"/>
    <property type="match status" value="1"/>
</dbReference>
<feature type="domain" description="HTH araC/xylS-type" evidence="4">
    <location>
        <begin position="220"/>
        <end position="318"/>
    </location>
</feature>
<gene>
    <name evidence="5" type="ORF">SALB_01528</name>
</gene>
<dbReference type="Gene3D" id="3.40.50.880">
    <property type="match status" value="1"/>
</dbReference>
<dbReference type="AlphaFoldDB" id="A0A401QU12"/>
<dbReference type="Pfam" id="PF01965">
    <property type="entry name" value="DJ-1_PfpI"/>
    <property type="match status" value="1"/>
</dbReference>
<dbReference type="PROSITE" id="PS00041">
    <property type="entry name" value="HTH_ARAC_FAMILY_1"/>
    <property type="match status" value="1"/>
</dbReference>
<proteinExistence type="predicted"/>
<dbReference type="SUPFAM" id="SSF46689">
    <property type="entry name" value="Homeodomain-like"/>
    <property type="match status" value="2"/>
</dbReference>
<evidence type="ECO:0000313" key="5">
    <source>
        <dbReference type="EMBL" id="GCB88855.1"/>
    </source>
</evidence>
<dbReference type="InterPro" id="IPR018060">
    <property type="entry name" value="HTH_AraC"/>
</dbReference>
<dbReference type="InterPro" id="IPR052158">
    <property type="entry name" value="INH-QAR"/>
</dbReference>
<dbReference type="EMBL" id="BHXC01000006">
    <property type="protein sequence ID" value="GCB88855.1"/>
    <property type="molecule type" value="Genomic_DNA"/>
</dbReference>
<evidence type="ECO:0000256" key="3">
    <source>
        <dbReference type="ARBA" id="ARBA00023163"/>
    </source>
</evidence>
<dbReference type="SMART" id="SM00342">
    <property type="entry name" value="HTH_ARAC"/>
    <property type="match status" value="1"/>
</dbReference>
<accession>A0A401QU12</accession>
<dbReference type="Proteomes" id="UP000288351">
    <property type="component" value="Unassembled WGS sequence"/>
</dbReference>
<keyword evidence="3" id="KW-0804">Transcription</keyword>
<dbReference type="CDD" id="cd03137">
    <property type="entry name" value="GATase1_AraC_1"/>
    <property type="match status" value="1"/>
</dbReference>
<dbReference type="PANTHER" id="PTHR43130:SF3">
    <property type="entry name" value="HTH-TYPE TRANSCRIPTIONAL REGULATOR RV1931C"/>
    <property type="match status" value="1"/>
</dbReference>
<protein>
    <submittedName>
        <fullName evidence="5">AraC family transcriptional regulator</fullName>
    </submittedName>
</protein>
<dbReference type="RefSeq" id="WP_037636165.1">
    <property type="nucleotide sequence ID" value="NZ_BHXC01000006.1"/>
</dbReference>
<sequence>MATNPKDPAKVAVVVQPGYVLLDVAVPQQVFGRWPDWVTACWPGGAPYELTLVSAVPAEDSLVPREVEPLDRLDTADTVIVAGVQDPTDSPDAELVERLHDAYNRGSRMVSICTGAFALAAAGILDGRSATTHWRWASLLRDRHPSVKVREAELYVEDTGVFTSAGVLAGTDLCLHLLRLDHGQAAANRMARFLVSPPHREGGQAQFIEHIPPSGDSEITDVITWILEHLDEPLTLESVSRHSHMSTRTLRRRFRAATGASVMNWVAMQRVARARELLETTRLGIDDIAHRCGFGSAESLRIHFTAMTRTSPSGYRRAFAS</sequence>
<dbReference type="PANTHER" id="PTHR43130">
    <property type="entry name" value="ARAC-FAMILY TRANSCRIPTIONAL REGULATOR"/>
    <property type="match status" value="1"/>
</dbReference>
<dbReference type="InterPro" id="IPR029062">
    <property type="entry name" value="Class_I_gatase-like"/>
</dbReference>
<dbReference type="GO" id="GO:0043565">
    <property type="term" value="F:sequence-specific DNA binding"/>
    <property type="evidence" value="ECO:0007669"/>
    <property type="project" value="InterPro"/>
</dbReference>
<dbReference type="GO" id="GO:0003700">
    <property type="term" value="F:DNA-binding transcription factor activity"/>
    <property type="evidence" value="ECO:0007669"/>
    <property type="project" value="InterPro"/>
</dbReference>
<name>A0A401QU12_STRNR</name>
<evidence type="ECO:0000259" key="4">
    <source>
        <dbReference type="PROSITE" id="PS01124"/>
    </source>
</evidence>
<comment type="caution">
    <text evidence="5">The sequence shown here is derived from an EMBL/GenBank/DDBJ whole genome shotgun (WGS) entry which is preliminary data.</text>
</comment>
<reference evidence="5 6" key="1">
    <citation type="journal article" date="2019" name="Microbiol. Resour. Announc.">
        <title>Draft Genome Sequence of the Most Traditional epsilon-Poly-l-Lysine Producer, Streptomyces albulus NBRC14147.</title>
        <authorList>
            <person name="Yamanaka K."/>
            <person name="Hamano Y."/>
        </authorList>
    </citation>
    <scope>NUCLEOTIDE SEQUENCE [LARGE SCALE GENOMIC DNA]</scope>
    <source>
        <strain evidence="5 6">NBRC 14147</strain>
    </source>
</reference>
<keyword evidence="2" id="KW-0238">DNA-binding</keyword>
<evidence type="ECO:0000256" key="1">
    <source>
        <dbReference type="ARBA" id="ARBA00023015"/>
    </source>
</evidence>
<dbReference type="SUPFAM" id="SSF52317">
    <property type="entry name" value="Class I glutamine amidotransferase-like"/>
    <property type="match status" value="1"/>
</dbReference>
<dbReference type="InterPro" id="IPR009057">
    <property type="entry name" value="Homeodomain-like_sf"/>
</dbReference>
<evidence type="ECO:0000313" key="6">
    <source>
        <dbReference type="Proteomes" id="UP000288351"/>
    </source>
</evidence>
<dbReference type="Pfam" id="PF12833">
    <property type="entry name" value="HTH_18"/>
    <property type="match status" value="1"/>
</dbReference>
<keyword evidence="1" id="KW-0805">Transcription regulation</keyword>
<dbReference type="InterPro" id="IPR002818">
    <property type="entry name" value="DJ-1/PfpI"/>
</dbReference>